<dbReference type="SUPFAM" id="SSF48371">
    <property type="entry name" value="ARM repeat"/>
    <property type="match status" value="1"/>
</dbReference>
<gene>
    <name evidence="9" type="ORF">WICMUC_002215</name>
</gene>
<dbReference type="InterPro" id="IPR016024">
    <property type="entry name" value="ARM-type_fold"/>
</dbReference>
<dbReference type="GO" id="GO:0005635">
    <property type="term" value="C:nuclear envelope"/>
    <property type="evidence" value="ECO:0007669"/>
    <property type="project" value="TreeGrafter"/>
</dbReference>
<evidence type="ECO:0000313" key="10">
    <source>
        <dbReference type="Proteomes" id="UP000769528"/>
    </source>
</evidence>
<evidence type="ECO:0000256" key="7">
    <source>
        <dbReference type="SAM" id="MobiDB-lite"/>
    </source>
</evidence>
<dbReference type="Proteomes" id="UP000769528">
    <property type="component" value="Unassembled WGS sequence"/>
</dbReference>
<evidence type="ECO:0000313" key="9">
    <source>
        <dbReference type="EMBL" id="KAH3676193.1"/>
    </source>
</evidence>
<dbReference type="PANTHER" id="PTHR10997:SF28">
    <property type="entry name" value="IMPORTIN BETA SMX1"/>
    <property type="match status" value="1"/>
</dbReference>
<dbReference type="InterPro" id="IPR011989">
    <property type="entry name" value="ARM-like"/>
</dbReference>
<dbReference type="OrthoDB" id="760868at2759"/>
<dbReference type="PANTHER" id="PTHR10997">
    <property type="entry name" value="IMPORTIN-7, 8, 11"/>
    <property type="match status" value="1"/>
</dbReference>
<keyword evidence="5" id="KW-0653">Protein transport</keyword>
<evidence type="ECO:0000256" key="6">
    <source>
        <dbReference type="ARBA" id="ARBA00023242"/>
    </source>
</evidence>
<evidence type="ECO:0000256" key="4">
    <source>
        <dbReference type="ARBA" id="ARBA00022490"/>
    </source>
</evidence>
<dbReference type="GO" id="GO:0006606">
    <property type="term" value="P:protein import into nucleus"/>
    <property type="evidence" value="ECO:0007669"/>
    <property type="project" value="TreeGrafter"/>
</dbReference>
<proteinExistence type="predicted"/>
<keyword evidence="10" id="KW-1185">Reference proteome</keyword>
<dbReference type="Pfam" id="PF08506">
    <property type="entry name" value="Cse1"/>
    <property type="match status" value="1"/>
</dbReference>
<keyword evidence="4" id="KW-0963">Cytoplasm</keyword>
<comment type="subcellular location">
    <subcellularLocation>
        <location evidence="2">Cytoplasm</location>
    </subcellularLocation>
    <subcellularLocation>
        <location evidence="1">Nucleus</location>
    </subcellularLocation>
</comment>
<comment type="caution">
    <text evidence="9">The sequence shown here is derived from an EMBL/GenBank/DDBJ whole genome shotgun (WGS) entry which is preliminary data.</text>
</comment>
<dbReference type="AlphaFoldDB" id="A0A9P8PQ18"/>
<sequence>MEREQIVDVLSRTLDSNPQMRKHAESQLSDFEKQPGFTAYCLDLATDKSIPLGQRISATIFFKNRILMYWNVDNEKGIKIEEQDQIKIKIIESLLKNHDDTHIRPQLSTSLRSILNRGTWPLFDPINQLLNNKADGASVYTGLILLFEVIRNLRYNQSDRTVIDTYINQTFPILETLAAELTYNSDHHSGEILYLILKIFKYATLSLLPQYLYNTEKLSTWISLHLHTAQKELPQEVLSNEPSDRPLDKRVKARKWAFANLHKLYAKYGCPTSKVTSPEFIDFFNKTFVHEILKVYFSLVEKWSQGYWLDDSSLYHLISFLEKCIMSPGWEYLEPHFDSILRHLLFPSLCQNDLELFEDDPEEYIRRYFDVNRETKTPDVATVDVLFVTVHHKFNQLPFILNLLNEIFNNYNTNDSIENALKAEGGLRVLSSISFVLGKEGSPVSNQIDQMIDGIVVPQLTSKHLFLRARSCETISILSHRFIDKNVLSRVFQGVYENFRLDDNLPIQIEAADALKVLINDPLVTDVIKNDVPTIMQKLLHLSKSFDLDMIGEVMEEFVINFSAELEPFARELGTNLAEQFIRTATEIIEIQASGKSDGSDLDKEYQAVGYTKTMTSMIVYMSNVDLEASFLPVVKFVLENAAITFLGEVMEILECLTLNKKAISPAIWEIFQETINSFETYAAEYLEYYIPFFENIVTYGFKGLNYQAPQVQLLQNLLQELISSPVNYDNQGAFEVVEYITLTIGSFNELFPLVLETFKEEDFSPFCVIKVLLASLYVDPGQTLQILESQNETIRLLEIWYNLSSSLENVYGLKLQIVALLSLLSLSELPNSLAGFIPQLSNKLIVSIERLPQAINKTLATYRTEKSQQQIAGQSLPGDDEDEYDDEYDDEDSFKDTPLSDLNIYHEFEEKFLRIQQVSSERSNQILSSLQPEKIQSIKNVMSVEGQQRLGI</sequence>
<evidence type="ECO:0000256" key="3">
    <source>
        <dbReference type="ARBA" id="ARBA00022448"/>
    </source>
</evidence>
<organism evidence="9 10">
    <name type="scientific">Wickerhamomyces mucosus</name>
    <dbReference type="NCBI Taxonomy" id="1378264"/>
    <lineage>
        <taxon>Eukaryota</taxon>
        <taxon>Fungi</taxon>
        <taxon>Dikarya</taxon>
        <taxon>Ascomycota</taxon>
        <taxon>Saccharomycotina</taxon>
        <taxon>Saccharomycetes</taxon>
        <taxon>Phaffomycetales</taxon>
        <taxon>Wickerhamomycetaceae</taxon>
        <taxon>Wickerhamomyces</taxon>
    </lineage>
</organism>
<dbReference type="EMBL" id="JAEUBF010000677">
    <property type="protein sequence ID" value="KAH3676193.1"/>
    <property type="molecule type" value="Genomic_DNA"/>
</dbReference>
<name>A0A9P8PQ18_9ASCO</name>
<dbReference type="PROSITE" id="PS50166">
    <property type="entry name" value="IMPORTIN_B_NT"/>
    <property type="match status" value="1"/>
</dbReference>
<feature type="region of interest" description="Disordered" evidence="7">
    <location>
        <begin position="867"/>
        <end position="897"/>
    </location>
</feature>
<dbReference type="SMART" id="SM00913">
    <property type="entry name" value="IBN_N"/>
    <property type="match status" value="1"/>
</dbReference>
<dbReference type="GO" id="GO:0005829">
    <property type="term" value="C:cytosol"/>
    <property type="evidence" value="ECO:0007669"/>
    <property type="project" value="TreeGrafter"/>
</dbReference>
<feature type="compositionally biased region" description="Acidic residues" evidence="7">
    <location>
        <begin position="879"/>
        <end position="894"/>
    </location>
</feature>
<reference evidence="9" key="2">
    <citation type="submission" date="2021-01" db="EMBL/GenBank/DDBJ databases">
        <authorList>
            <person name="Schikora-Tamarit M.A."/>
        </authorList>
    </citation>
    <scope>NUCLEOTIDE SEQUENCE</scope>
    <source>
        <strain evidence="9">CBS6341</strain>
    </source>
</reference>
<dbReference type="Pfam" id="PF03810">
    <property type="entry name" value="IBN_N"/>
    <property type="match status" value="1"/>
</dbReference>
<reference evidence="9" key="1">
    <citation type="journal article" date="2021" name="Open Biol.">
        <title>Shared evolutionary footprints suggest mitochondrial oxidative damage underlies multiple complex I losses in fungi.</title>
        <authorList>
            <person name="Schikora-Tamarit M.A."/>
            <person name="Marcet-Houben M."/>
            <person name="Nosek J."/>
            <person name="Gabaldon T."/>
        </authorList>
    </citation>
    <scope>NUCLEOTIDE SEQUENCE</scope>
    <source>
        <strain evidence="9">CBS6341</strain>
    </source>
</reference>
<evidence type="ECO:0000259" key="8">
    <source>
        <dbReference type="PROSITE" id="PS50166"/>
    </source>
</evidence>
<keyword evidence="6" id="KW-0539">Nucleus</keyword>
<feature type="domain" description="Importin N-terminal" evidence="8">
    <location>
        <begin position="24"/>
        <end position="96"/>
    </location>
</feature>
<evidence type="ECO:0000256" key="5">
    <source>
        <dbReference type="ARBA" id="ARBA00022927"/>
    </source>
</evidence>
<keyword evidence="3" id="KW-0813">Transport</keyword>
<accession>A0A9P8PQ18</accession>
<protein>
    <recommendedName>
        <fullName evidence="8">Importin N-terminal domain-containing protein</fullName>
    </recommendedName>
</protein>
<dbReference type="GO" id="GO:0031267">
    <property type="term" value="F:small GTPase binding"/>
    <property type="evidence" value="ECO:0007669"/>
    <property type="project" value="InterPro"/>
</dbReference>
<dbReference type="InterPro" id="IPR013713">
    <property type="entry name" value="XPO2_central"/>
</dbReference>
<evidence type="ECO:0000256" key="2">
    <source>
        <dbReference type="ARBA" id="ARBA00004496"/>
    </source>
</evidence>
<dbReference type="Gene3D" id="1.25.10.10">
    <property type="entry name" value="Leucine-rich Repeat Variant"/>
    <property type="match status" value="1"/>
</dbReference>
<evidence type="ECO:0000256" key="1">
    <source>
        <dbReference type="ARBA" id="ARBA00004123"/>
    </source>
</evidence>
<dbReference type="InterPro" id="IPR001494">
    <property type="entry name" value="Importin-beta_N"/>
</dbReference>